<sequence length="366" mass="40010">MQRRDFIQFSLLGIAAFCSAHSFAASSRELPDLRFLSSVDTALGEHFIVAANSNGRELFRLPVAERCHSGCLHPNAGQAVIMSRRPGKNLYVINILEGTLDALVEAGDGFHFYGHGVFSEDGSRFYATANHYPSGAGQIRVYAADDGYRHMQDLPVGGMDPHELRLHPDGQRLVVALGGIKTHPDYGRIKLNLQSMQPALIVMDRHSGEVLQHCEPSHHQLSCHHLDISRDGIVIAGYQFEGEKWQTPPLIARLDTNTGDFSEIALAEHEQAMLGNYTASVAINPHSTVAAITAPRGNCVMLLDYRSGQPMGVVSVPDPGGVLAERDGSFVVSSGHGGLYRVRTSATEPELITHHTLRWDNHLTRA</sequence>
<organism evidence="3 4">
    <name type="scientific">Halopseudomonas bauzanensis</name>
    <dbReference type="NCBI Taxonomy" id="653930"/>
    <lineage>
        <taxon>Bacteria</taxon>
        <taxon>Pseudomonadati</taxon>
        <taxon>Pseudomonadota</taxon>
        <taxon>Gammaproteobacteria</taxon>
        <taxon>Pseudomonadales</taxon>
        <taxon>Pseudomonadaceae</taxon>
        <taxon>Halopseudomonas</taxon>
    </lineage>
</organism>
<gene>
    <name evidence="3" type="ORF">SAMN04487855_3065</name>
    <name evidence="2" type="ORF">SAMN05216589_3067</name>
</gene>
<dbReference type="Proteomes" id="UP000186599">
    <property type="component" value="Unassembled WGS sequence"/>
</dbReference>
<keyword evidence="4" id="KW-1185">Reference proteome</keyword>
<name>A0A1I4PNS7_9GAMM</name>
<accession>A0A1I4PNS7</accession>
<evidence type="ECO:0000313" key="3">
    <source>
        <dbReference type="EMBL" id="SFM29388.1"/>
    </source>
</evidence>
<evidence type="ECO:0000313" key="4">
    <source>
        <dbReference type="Proteomes" id="UP000186599"/>
    </source>
</evidence>
<dbReference type="EMBL" id="FOUA01000007">
    <property type="protein sequence ID" value="SFM29388.1"/>
    <property type="molecule type" value="Genomic_DNA"/>
</dbReference>
<protein>
    <recommendedName>
        <fullName evidence="6">DUF1513 domain-containing protein</fullName>
    </recommendedName>
</protein>
<dbReference type="EMBL" id="FOGN01000007">
    <property type="protein sequence ID" value="SES29774.1"/>
    <property type="molecule type" value="Genomic_DNA"/>
</dbReference>
<evidence type="ECO:0000256" key="1">
    <source>
        <dbReference type="SAM" id="SignalP"/>
    </source>
</evidence>
<feature type="chain" id="PRO_5010473234" description="DUF1513 domain-containing protein" evidence="1">
    <location>
        <begin position="25"/>
        <end position="366"/>
    </location>
</feature>
<feature type="signal peptide" evidence="1">
    <location>
        <begin position="1"/>
        <end position="24"/>
    </location>
</feature>
<evidence type="ECO:0000313" key="5">
    <source>
        <dbReference type="Proteomes" id="UP000186904"/>
    </source>
</evidence>
<dbReference type="PIRSF" id="PIRSF028101">
    <property type="entry name" value="UCP028101"/>
    <property type="match status" value="1"/>
</dbReference>
<dbReference type="RefSeq" id="WP_074781180.1">
    <property type="nucleotide sequence ID" value="NZ_FOGN01000007.1"/>
</dbReference>
<dbReference type="AlphaFoldDB" id="A0A1I4PNS7"/>
<dbReference type="SUPFAM" id="SSF82171">
    <property type="entry name" value="DPP6 N-terminal domain-like"/>
    <property type="match status" value="1"/>
</dbReference>
<dbReference type="Proteomes" id="UP000186904">
    <property type="component" value="Unassembled WGS sequence"/>
</dbReference>
<dbReference type="InterPro" id="IPR015943">
    <property type="entry name" value="WD40/YVTN_repeat-like_dom_sf"/>
</dbReference>
<dbReference type="STRING" id="653930.SAMN05216589_3067"/>
<dbReference type="OrthoDB" id="5624218at2"/>
<proteinExistence type="predicted"/>
<keyword evidence="1" id="KW-0732">Signal</keyword>
<evidence type="ECO:0000313" key="2">
    <source>
        <dbReference type="EMBL" id="SES29774.1"/>
    </source>
</evidence>
<evidence type="ECO:0008006" key="6">
    <source>
        <dbReference type="Google" id="ProtNLM"/>
    </source>
</evidence>
<dbReference type="Pfam" id="PF07433">
    <property type="entry name" value="DUF1513"/>
    <property type="match status" value="1"/>
</dbReference>
<dbReference type="Gene3D" id="2.130.10.10">
    <property type="entry name" value="YVTN repeat-like/Quinoprotein amine dehydrogenase"/>
    <property type="match status" value="2"/>
</dbReference>
<reference evidence="4 5" key="1">
    <citation type="submission" date="2016-10" db="EMBL/GenBank/DDBJ databases">
        <authorList>
            <person name="de Groot N.N."/>
        </authorList>
    </citation>
    <scope>NUCLEOTIDE SEQUENCE [LARGE SCALE GENOMIC DNA]</scope>
    <source>
        <strain evidence="3 4">CGMCC 1.9095</strain>
        <strain evidence="2 5">DSM 22558</strain>
    </source>
</reference>
<dbReference type="InterPro" id="IPR008311">
    <property type="entry name" value="UCP028101"/>
</dbReference>